<dbReference type="OrthoDB" id="6444911at2"/>
<proteinExistence type="predicted"/>
<dbReference type="AlphaFoldDB" id="A0A1I7II89"/>
<evidence type="ECO:0000313" key="2">
    <source>
        <dbReference type="Proteomes" id="UP000242496"/>
    </source>
</evidence>
<dbReference type="STRING" id="351659.SAMN05421784_1213"/>
<accession>A0A1I7II89</accession>
<evidence type="ECO:0008006" key="3">
    <source>
        <dbReference type="Google" id="ProtNLM"/>
    </source>
</evidence>
<keyword evidence="2" id="KW-1185">Reference proteome</keyword>
<dbReference type="RefSeq" id="WP_092551585.1">
    <property type="nucleotide sequence ID" value="NZ_CAWRBG010000047.1"/>
</dbReference>
<organism evidence="1 2">
    <name type="scientific">Xenorhabdus koppenhoeferi</name>
    <dbReference type="NCBI Taxonomy" id="351659"/>
    <lineage>
        <taxon>Bacteria</taxon>
        <taxon>Pseudomonadati</taxon>
        <taxon>Pseudomonadota</taxon>
        <taxon>Gammaproteobacteria</taxon>
        <taxon>Enterobacterales</taxon>
        <taxon>Morganellaceae</taxon>
        <taxon>Xenorhabdus</taxon>
    </lineage>
</organism>
<name>A0A1I7II89_9GAMM</name>
<reference evidence="2" key="1">
    <citation type="submission" date="2016-10" db="EMBL/GenBank/DDBJ databases">
        <authorList>
            <person name="Varghese N."/>
            <person name="Submissions S."/>
        </authorList>
    </citation>
    <scope>NUCLEOTIDE SEQUENCE [LARGE SCALE GENOMIC DNA]</scope>
    <source>
        <strain evidence="2">DSM 18168</strain>
    </source>
</reference>
<protein>
    <recommendedName>
        <fullName evidence="3">DUF551 domain-containing protein</fullName>
    </recommendedName>
</protein>
<sequence length="109" mass="12725">MISIDNAQNEIGLSEFIDDGREWADWLLKKANEVRKTQGIPWVSVKDRMPVDIDDYPPLCLVYVTFGSISRAGYDYWDTDINQWQEHENDEVTHWCYMDDIPAPITEGK</sequence>
<dbReference type="Proteomes" id="UP000242496">
    <property type="component" value="Unassembled WGS sequence"/>
</dbReference>
<evidence type="ECO:0000313" key="1">
    <source>
        <dbReference type="EMBL" id="SFU72586.1"/>
    </source>
</evidence>
<dbReference type="EMBL" id="FPBJ01000021">
    <property type="protein sequence ID" value="SFU72586.1"/>
    <property type="molecule type" value="Genomic_DNA"/>
</dbReference>
<gene>
    <name evidence="1" type="ORF">SAMN05421784_1213</name>
</gene>